<dbReference type="Pfam" id="PF00849">
    <property type="entry name" value="PseudoU_synth_2"/>
    <property type="match status" value="1"/>
</dbReference>
<dbReference type="NCBIfam" id="TIGR00005">
    <property type="entry name" value="rluA_subfam"/>
    <property type="match status" value="1"/>
</dbReference>
<evidence type="ECO:0000256" key="9">
    <source>
        <dbReference type="PIRSR" id="PIRSR606225-1"/>
    </source>
</evidence>
<evidence type="ECO:0000256" key="3">
    <source>
        <dbReference type="ARBA" id="ARBA00022741"/>
    </source>
</evidence>
<dbReference type="EC" id="2.7.1.24" evidence="7 8"/>
<keyword evidence="7" id="KW-0963">Cytoplasm</keyword>
<dbReference type="EMBL" id="DXHV01000060">
    <property type="protein sequence ID" value="HIW00747.1"/>
    <property type="molecule type" value="Genomic_DNA"/>
</dbReference>
<keyword evidence="6" id="KW-0413">Isomerase</keyword>
<evidence type="ECO:0000256" key="10">
    <source>
        <dbReference type="PROSITE-ProRule" id="PRU00182"/>
    </source>
</evidence>
<dbReference type="Gene3D" id="3.10.290.10">
    <property type="entry name" value="RNA-binding S4 domain"/>
    <property type="match status" value="1"/>
</dbReference>
<comment type="pathway">
    <text evidence="7">Cofactor biosynthesis; coenzyme A biosynthesis; CoA from (R)-pantothenate: step 5/5.</text>
</comment>
<dbReference type="GO" id="GO:0000455">
    <property type="term" value="P:enzyme-directed rRNA pseudouridine synthesis"/>
    <property type="evidence" value="ECO:0007669"/>
    <property type="project" value="TreeGrafter"/>
</dbReference>
<dbReference type="GO" id="GO:0003723">
    <property type="term" value="F:RNA binding"/>
    <property type="evidence" value="ECO:0007669"/>
    <property type="project" value="UniProtKB-KW"/>
</dbReference>
<evidence type="ECO:0000256" key="6">
    <source>
        <dbReference type="ARBA" id="ARBA00023235"/>
    </source>
</evidence>
<dbReference type="CDD" id="cd02022">
    <property type="entry name" value="DPCK"/>
    <property type="match status" value="1"/>
</dbReference>
<name>A0A9D1PVZ0_9BACT</name>
<dbReference type="InterPro" id="IPR006145">
    <property type="entry name" value="PsdUridine_synth_RsuA/RluA"/>
</dbReference>
<feature type="domain" description="Pseudouridine synthase RsuA/RluA-like" evidence="11">
    <location>
        <begin position="127"/>
        <end position="284"/>
    </location>
</feature>
<dbReference type="NCBIfam" id="TIGR00152">
    <property type="entry name" value="dephospho-CoA kinase"/>
    <property type="match status" value="1"/>
</dbReference>
<dbReference type="HAMAP" id="MF_00376">
    <property type="entry name" value="Dephospho_CoA_kinase"/>
    <property type="match status" value="1"/>
</dbReference>
<dbReference type="PROSITE" id="PS01129">
    <property type="entry name" value="PSI_RLU"/>
    <property type="match status" value="1"/>
</dbReference>
<keyword evidence="10" id="KW-0694">RNA-binding</keyword>
<evidence type="ECO:0000313" key="12">
    <source>
        <dbReference type="EMBL" id="HIW00747.1"/>
    </source>
</evidence>
<dbReference type="GO" id="GO:0005737">
    <property type="term" value="C:cytoplasm"/>
    <property type="evidence" value="ECO:0007669"/>
    <property type="project" value="UniProtKB-SubCell"/>
</dbReference>
<gene>
    <name evidence="7 12" type="primary">coaE</name>
    <name evidence="12" type="ORF">H9894_06100</name>
</gene>
<comment type="similarity">
    <text evidence="1 7">Belongs to the CoaE family.</text>
</comment>
<reference evidence="12" key="2">
    <citation type="submission" date="2021-04" db="EMBL/GenBank/DDBJ databases">
        <authorList>
            <person name="Gilroy R."/>
        </authorList>
    </citation>
    <scope>NUCLEOTIDE SEQUENCE</scope>
    <source>
        <strain evidence="12">ChiHecec2B26-446</strain>
    </source>
</reference>
<protein>
    <recommendedName>
        <fullName evidence="7 8">Dephospho-CoA kinase</fullName>
        <ecNumber evidence="7 8">2.7.1.24</ecNumber>
    </recommendedName>
    <alternativeName>
        <fullName evidence="7">Dephosphocoenzyme A kinase</fullName>
    </alternativeName>
</protein>
<comment type="catalytic activity">
    <reaction evidence="7">
        <text>3'-dephospho-CoA + ATP = ADP + CoA + H(+)</text>
        <dbReference type="Rhea" id="RHEA:18245"/>
        <dbReference type="ChEBI" id="CHEBI:15378"/>
        <dbReference type="ChEBI" id="CHEBI:30616"/>
        <dbReference type="ChEBI" id="CHEBI:57287"/>
        <dbReference type="ChEBI" id="CHEBI:57328"/>
        <dbReference type="ChEBI" id="CHEBI:456216"/>
        <dbReference type="EC" id="2.7.1.24"/>
    </reaction>
</comment>
<keyword evidence="3 7" id="KW-0547">Nucleotide-binding</keyword>
<comment type="similarity">
    <text evidence="2">Belongs to the pseudouridine synthase RluA family.</text>
</comment>
<dbReference type="InterPro" id="IPR050188">
    <property type="entry name" value="RluA_PseudoU_synthase"/>
</dbReference>
<dbReference type="SUPFAM" id="SSF55120">
    <property type="entry name" value="Pseudouridine synthase"/>
    <property type="match status" value="1"/>
</dbReference>
<dbReference type="GO" id="GO:0005524">
    <property type="term" value="F:ATP binding"/>
    <property type="evidence" value="ECO:0007669"/>
    <property type="project" value="UniProtKB-UniRule"/>
</dbReference>
<organism evidence="12 13">
    <name type="scientific">Candidatus Desulfovibrio intestinipullorum</name>
    <dbReference type="NCBI Taxonomy" id="2838536"/>
    <lineage>
        <taxon>Bacteria</taxon>
        <taxon>Pseudomonadati</taxon>
        <taxon>Thermodesulfobacteriota</taxon>
        <taxon>Desulfovibrionia</taxon>
        <taxon>Desulfovibrionales</taxon>
        <taxon>Desulfovibrionaceae</taxon>
        <taxon>Desulfovibrio</taxon>
    </lineage>
</organism>
<dbReference type="InterPro" id="IPR001977">
    <property type="entry name" value="Depp_CoAkinase"/>
</dbReference>
<evidence type="ECO:0000256" key="8">
    <source>
        <dbReference type="NCBIfam" id="TIGR00152"/>
    </source>
</evidence>
<dbReference type="Proteomes" id="UP000886752">
    <property type="component" value="Unassembled WGS sequence"/>
</dbReference>
<comment type="caution">
    <text evidence="12">The sequence shown here is derived from an EMBL/GenBank/DDBJ whole genome shotgun (WGS) entry which is preliminary data.</text>
</comment>
<dbReference type="GO" id="GO:0009982">
    <property type="term" value="F:pseudouridine synthase activity"/>
    <property type="evidence" value="ECO:0007669"/>
    <property type="project" value="InterPro"/>
</dbReference>
<evidence type="ECO:0000256" key="1">
    <source>
        <dbReference type="ARBA" id="ARBA00009018"/>
    </source>
</evidence>
<comment type="function">
    <text evidence="7">Catalyzes the phosphorylation of the 3'-hydroxyl group of dephosphocoenzyme A to form coenzyme A.</text>
</comment>
<evidence type="ECO:0000313" key="13">
    <source>
        <dbReference type="Proteomes" id="UP000886752"/>
    </source>
</evidence>
<dbReference type="InterPro" id="IPR020103">
    <property type="entry name" value="PsdUridine_synth_cat_dom_sf"/>
</dbReference>
<dbReference type="InterPro" id="IPR006224">
    <property type="entry name" value="PsdUridine_synth_RluA-like_CS"/>
</dbReference>
<evidence type="ECO:0000256" key="7">
    <source>
        <dbReference type="HAMAP-Rule" id="MF_00376"/>
    </source>
</evidence>
<accession>A0A9D1PVZ0</accession>
<keyword evidence="7 12" id="KW-0808">Transferase</keyword>
<reference evidence="12" key="1">
    <citation type="journal article" date="2021" name="PeerJ">
        <title>Extensive microbial diversity within the chicken gut microbiome revealed by metagenomics and culture.</title>
        <authorList>
            <person name="Gilroy R."/>
            <person name="Ravi A."/>
            <person name="Getino M."/>
            <person name="Pursley I."/>
            <person name="Horton D.L."/>
            <person name="Alikhan N.F."/>
            <person name="Baker D."/>
            <person name="Gharbi K."/>
            <person name="Hall N."/>
            <person name="Watson M."/>
            <person name="Adriaenssens E.M."/>
            <person name="Foster-Nyarko E."/>
            <person name="Jarju S."/>
            <person name="Secka A."/>
            <person name="Antonio M."/>
            <person name="Oren A."/>
            <person name="Chaudhuri R.R."/>
            <person name="La Ragione R."/>
            <person name="Hildebrand F."/>
            <person name="Pallen M.J."/>
        </authorList>
    </citation>
    <scope>NUCLEOTIDE SEQUENCE</scope>
    <source>
        <strain evidence="12">ChiHecec2B26-446</strain>
    </source>
</reference>
<dbReference type="PANTHER" id="PTHR21600:SF44">
    <property type="entry name" value="RIBOSOMAL LARGE SUBUNIT PSEUDOURIDINE SYNTHASE D"/>
    <property type="match status" value="1"/>
</dbReference>
<dbReference type="CDD" id="cd02869">
    <property type="entry name" value="PseudoU_synth_RluA_like"/>
    <property type="match status" value="1"/>
</dbReference>
<dbReference type="GO" id="GO:0015937">
    <property type="term" value="P:coenzyme A biosynthetic process"/>
    <property type="evidence" value="ECO:0007669"/>
    <property type="project" value="UniProtKB-UniRule"/>
</dbReference>
<evidence type="ECO:0000256" key="4">
    <source>
        <dbReference type="ARBA" id="ARBA00022840"/>
    </source>
</evidence>
<dbReference type="SUPFAM" id="SSF52540">
    <property type="entry name" value="P-loop containing nucleoside triphosphate hydrolases"/>
    <property type="match status" value="1"/>
</dbReference>
<dbReference type="GO" id="GO:0004140">
    <property type="term" value="F:dephospho-CoA kinase activity"/>
    <property type="evidence" value="ECO:0007669"/>
    <property type="project" value="UniProtKB-UniRule"/>
</dbReference>
<dbReference type="Pfam" id="PF01121">
    <property type="entry name" value="CoaE"/>
    <property type="match status" value="1"/>
</dbReference>
<dbReference type="SUPFAM" id="SSF55174">
    <property type="entry name" value="Alpha-L RNA-binding motif"/>
    <property type="match status" value="1"/>
</dbReference>
<dbReference type="InterPro" id="IPR006225">
    <property type="entry name" value="PsdUridine_synth_RluC/D"/>
</dbReference>
<evidence type="ECO:0000259" key="11">
    <source>
        <dbReference type="Pfam" id="PF00849"/>
    </source>
</evidence>
<keyword evidence="5 7" id="KW-0173">Coenzyme A biosynthesis</keyword>
<evidence type="ECO:0000256" key="5">
    <source>
        <dbReference type="ARBA" id="ARBA00022993"/>
    </source>
</evidence>
<feature type="active site" evidence="9">
    <location>
        <position position="176"/>
    </location>
</feature>
<comment type="subcellular location">
    <subcellularLocation>
        <location evidence="7">Cytoplasm</location>
    </subcellularLocation>
</comment>
<dbReference type="GO" id="GO:0140098">
    <property type="term" value="F:catalytic activity, acting on RNA"/>
    <property type="evidence" value="ECO:0007669"/>
    <property type="project" value="UniProtKB-ARBA"/>
</dbReference>
<dbReference type="Gene3D" id="3.30.2350.10">
    <property type="entry name" value="Pseudouridine synthase"/>
    <property type="match status" value="1"/>
</dbReference>
<proteinExistence type="inferred from homology"/>
<dbReference type="Gene3D" id="3.40.50.300">
    <property type="entry name" value="P-loop containing nucleotide triphosphate hydrolases"/>
    <property type="match status" value="1"/>
</dbReference>
<dbReference type="PANTHER" id="PTHR21600">
    <property type="entry name" value="MITOCHONDRIAL RNA PSEUDOURIDINE SYNTHASE"/>
    <property type="match status" value="1"/>
</dbReference>
<sequence length="577" mass="63761">MARTLRLTVPRETGKIRLDKFLCQNLETAGTESGNTLENAMGNALEDPGDEDLCCDESRDRADSAGISREGIKKLIARGLCLVNGTACTQAAQKLKMGDSVELELAGEDSGLVPEEGAVTVLHEDADVLVCAKEAGLTVHPCPSCPANTLIQRLLFHYPELGAMGGLRPGIVHRLDKETSGLLIVARNEKARLFLTRAFAERRVRKIYLAIVAGKAPESGSCTMSIGRDPVHKTRMACVPVSQGGREARTTFERLWVAGDESASLVRVHIHTGRTHQIRVHMAHLGHPLLGDATYAPSLIAGLAPRVMLHAFSLTVPHPAGDRELSLTLPPPKDFLDCLVRQAFATQTLVVTGNPGSGKSLVLRMMVRQGIPAISADELVKGYYQAGGEVAQWLCQRFGSDILDEAGSVDRTGLMAVFARSPDVRREVEELCHRLVLGDIRDFFASCQQERRELAVAEIPLYFECGWHKGRFVPAPLTLGVRAPLATRKTRLAATRNWSNEKIATIEHWQWDEEKKLSACDLVLDNTGNREKLEHRLEEEILPELERRRRERATRITTFFHGLWQDAGTDRDERHKA</sequence>
<dbReference type="PROSITE" id="PS51219">
    <property type="entry name" value="DPCK"/>
    <property type="match status" value="1"/>
</dbReference>
<dbReference type="PROSITE" id="PS50889">
    <property type="entry name" value="S4"/>
    <property type="match status" value="1"/>
</dbReference>
<dbReference type="InterPro" id="IPR027417">
    <property type="entry name" value="P-loop_NTPase"/>
</dbReference>
<dbReference type="InterPro" id="IPR036986">
    <property type="entry name" value="S4_RNA-bd_sf"/>
</dbReference>
<keyword evidence="7 12" id="KW-0418">Kinase</keyword>
<dbReference type="AlphaFoldDB" id="A0A9D1PVZ0"/>
<keyword evidence="4 7" id="KW-0067">ATP-binding</keyword>
<feature type="binding site" evidence="7">
    <location>
        <begin position="356"/>
        <end position="361"/>
    </location>
    <ligand>
        <name>ATP</name>
        <dbReference type="ChEBI" id="CHEBI:30616"/>
    </ligand>
</feature>
<dbReference type="CDD" id="cd00165">
    <property type="entry name" value="S4"/>
    <property type="match status" value="1"/>
</dbReference>
<evidence type="ECO:0000256" key="2">
    <source>
        <dbReference type="ARBA" id="ARBA00010876"/>
    </source>
</evidence>